<evidence type="ECO:0000259" key="4">
    <source>
        <dbReference type="Pfam" id="PF04253"/>
    </source>
</evidence>
<dbReference type="InterPro" id="IPR007484">
    <property type="entry name" value="Peptidase_M28"/>
</dbReference>
<reference evidence="6 7" key="1">
    <citation type="journal article" date="2013" name="PLoS Genet.">
        <title>Comparative genome structure, secondary metabolite, and effector coding capacity across Cochliobolus pathogens.</title>
        <authorList>
            <person name="Condon B.J."/>
            <person name="Leng Y."/>
            <person name="Wu D."/>
            <person name="Bushley K.E."/>
            <person name="Ohm R.A."/>
            <person name="Otillar R."/>
            <person name="Martin J."/>
            <person name="Schackwitz W."/>
            <person name="Grimwood J."/>
            <person name="MohdZainudin N."/>
            <person name="Xue C."/>
            <person name="Wang R."/>
            <person name="Manning V.A."/>
            <person name="Dhillon B."/>
            <person name="Tu Z.J."/>
            <person name="Steffenson B.J."/>
            <person name="Salamov A."/>
            <person name="Sun H."/>
            <person name="Lowry S."/>
            <person name="LaButti K."/>
            <person name="Han J."/>
            <person name="Copeland A."/>
            <person name="Lindquist E."/>
            <person name="Barry K."/>
            <person name="Schmutz J."/>
            <person name="Baker S.E."/>
            <person name="Ciuffetti L.M."/>
            <person name="Grigoriev I.V."/>
            <person name="Zhong S."/>
            <person name="Turgeon B.G."/>
        </authorList>
    </citation>
    <scope>NUCLEOTIDE SEQUENCE [LARGE SCALE GENOMIC DNA]</scope>
    <source>
        <strain evidence="6 7">ATCC 44560</strain>
    </source>
</reference>
<keyword evidence="7" id="KW-1185">Reference proteome</keyword>
<evidence type="ECO:0000313" key="6">
    <source>
        <dbReference type="EMBL" id="EUC46111.1"/>
    </source>
</evidence>
<feature type="domain" description="Transferrin receptor-like dimerisation" evidence="4">
    <location>
        <begin position="587"/>
        <end position="696"/>
    </location>
</feature>
<comment type="similarity">
    <text evidence="1">Belongs to the peptidase M28 family. M28B subfamily.</text>
</comment>
<evidence type="ECO:0000259" key="5">
    <source>
        <dbReference type="Pfam" id="PF04389"/>
    </source>
</evidence>
<dbReference type="CDD" id="cd02121">
    <property type="entry name" value="PA_GCPII_like"/>
    <property type="match status" value="1"/>
</dbReference>
<evidence type="ECO:0008006" key="8">
    <source>
        <dbReference type="Google" id="ProtNLM"/>
    </source>
</evidence>
<dbReference type="InterPro" id="IPR007365">
    <property type="entry name" value="TFR-like_dimer_dom"/>
</dbReference>
<keyword evidence="3" id="KW-0732">Signal</keyword>
<protein>
    <recommendedName>
        <fullName evidence="8">Peptide hydrolase</fullName>
    </recommendedName>
</protein>
<proteinExistence type="inferred from homology"/>
<sequence length="700" mass="77792">MMYLILALLLPSIVQGSRGDIQWRPASRMRPGDRRTTPVSPIDLTPQEQTLVSSFDNTSIASWSSYYSHRRNLTGESRKVPEWTASKWTEYGFDTRLDSYHVYLNYPINQSLTLKYPNGSTDNLSLSEPIFEEDPTTNSSNRIPAFHGYSASGNVSAPYVYIGYGTTQDLKRLVAQNISLAGKIGLAKHGGLFRGTKVRNAQSFNLTGLLLFTDPADDKEMAPPKYAPYPDGPARNPQSIQRGSVLDLSKYPGDPTTPGYASKEGVNRTEKGNVPGIPSLPLSWVEAQGLLETLKGRGVKEEGDGGYFSGPSDAVLEMRNEMKGSIEWIHNAIGIVNGTEADEVVIVGNHHDAWTVGGAADPHSGSAIMIELAKVIGKLLKTGWKPRRTIIFCSWDAEEYGLVGSTEWVEEYTPWLKDTVVSYLNIDVGVSGTIPDFSASPDLHALILEAAKKVIWPHGEQRTIYDVWNENSGKIGLLGAQSDYTAFVHRCGISAMDIGTTRAPLDPIYHTHSNFDSYHWMTKFGDPGFAKHKAIGQFLGLMLFHLVDDAIVPLNITNFAIEMNEWLSDIKELVWPLGSKAQHLFYRLQRAIDYFDERTMWFHGVYVLARAFKAEDAFKPLNRNARDIGRMFIDQYALPGRPFYQHLLFAPGIDTGNRPVTFPAIREAVSTGDFALVIESLRMTIDTVEQASMLLKKSPS</sequence>
<dbReference type="KEGG" id="bor:COCMIDRAFT_25775"/>
<dbReference type="AlphaFoldDB" id="W6ZQZ2"/>
<dbReference type="GeneID" id="19120821"/>
<dbReference type="CDD" id="cd08022">
    <property type="entry name" value="M28_PSMA_like"/>
    <property type="match status" value="1"/>
</dbReference>
<dbReference type="PANTHER" id="PTHR10404:SF46">
    <property type="entry name" value="VACUOLAR PROTEIN SORTING-ASSOCIATED PROTEIN 70"/>
    <property type="match status" value="1"/>
</dbReference>
<dbReference type="Gene3D" id="3.40.630.10">
    <property type="entry name" value="Zn peptidases"/>
    <property type="match status" value="1"/>
</dbReference>
<dbReference type="Pfam" id="PF04253">
    <property type="entry name" value="TFR_dimer"/>
    <property type="match status" value="1"/>
</dbReference>
<feature type="region of interest" description="Disordered" evidence="2">
    <location>
        <begin position="246"/>
        <end position="270"/>
    </location>
</feature>
<accession>W6ZQZ2</accession>
<feature type="chain" id="PRO_5004887040" description="Peptide hydrolase" evidence="3">
    <location>
        <begin position="17"/>
        <end position="700"/>
    </location>
</feature>
<gene>
    <name evidence="6" type="ORF">COCMIDRAFT_25775</name>
</gene>
<dbReference type="OrthoDB" id="5841748at2759"/>
<dbReference type="SUPFAM" id="SSF47672">
    <property type="entry name" value="Transferrin receptor-like dimerisation domain"/>
    <property type="match status" value="1"/>
</dbReference>
<dbReference type="Proteomes" id="UP000054032">
    <property type="component" value="Unassembled WGS sequence"/>
</dbReference>
<organism evidence="6 7">
    <name type="scientific">Bipolaris oryzae ATCC 44560</name>
    <dbReference type="NCBI Taxonomy" id="930090"/>
    <lineage>
        <taxon>Eukaryota</taxon>
        <taxon>Fungi</taxon>
        <taxon>Dikarya</taxon>
        <taxon>Ascomycota</taxon>
        <taxon>Pezizomycotina</taxon>
        <taxon>Dothideomycetes</taxon>
        <taxon>Pleosporomycetidae</taxon>
        <taxon>Pleosporales</taxon>
        <taxon>Pleosporineae</taxon>
        <taxon>Pleosporaceae</taxon>
        <taxon>Bipolaris</taxon>
    </lineage>
</organism>
<evidence type="ECO:0000256" key="3">
    <source>
        <dbReference type="SAM" id="SignalP"/>
    </source>
</evidence>
<dbReference type="InterPro" id="IPR046450">
    <property type="entry name" value="PA_dom_sf"/>
</dbReference>
<feature type="signal peptide" evidence="3">
    <location>
        <begin position="1"/>
        <end position="16"/>
    </location>
</feature>
<dbReference type="Gene3D" id="3.50.30.30">
    <property type="match status" value="1"/>
</dbReference>
<dbReference type="eggNOG" id="KOG2195">
    <property type="taxonomic scope" value="Eukaryota"/>
</dbReference>
<feature type="region of interest" description="Disordered" evidence="2">
    <location>
        <begin position="221"/>
        <end position="240"/>
    </location>
</feature>
<dbReference type="SUPFAM" id="SSF52025">
    <property type="entry name" value="PA domain"/>
    <property type="match status" value="1"/>
</dbReference>
<dbReference type="Pfam" id="PF04389">
    <property type="entry name" value="Peptidase_M28"/>
    <property type="match status" value="1"/>
</dbReference>
<dbReference type="FunFam" id="3.40.630.10:FF:000101">
    <property type="entry name" value="N-acetylated alpha-linked acidic dipeptidase like 1"/>
    <property type="match status" value="1"/>
</dbReference>
<name>W6ZQZ2_COCMI</name>
<dbReference type="RefSeq" id="XP_007687334.1">
    <property type="nucleotide sequence ID" value="XM_007689144.1"/>
</dbReference>
<feature type="domain" description="Peptidase M28" evidence="5">
    <location>
        <begin position="331"/>
        <end position="513"/>
    </location>
</feature>
<dbReference type="InterPro" id="IPR036757">
    <property type="entry name" value="TFR-like_dimer_dom_sf"/>
</dbReference>
<evidence type="ECO:0000256" key="1">
    <source>
        <dbReference type="ARBA" id="ARBA00005634"/>
    </source>
</evidence>
<dbReference type="PANTHER" id="PTHR10404">
    <property type="entry name" value="N-ACETYLATED-ALPHA-LINKED ACIDIC DIPEPTIDASE"/>
    <property type="match status" value="1"/>
</dbReference>
<dbReference type="EMBL" id="KI963971">
    <property type="protein sequence ID" value="EUC46111.1"/>
    <property type="molecule type" value="Genomic_DNA"/>
</dbReference>
<dbReference type="GO" id="GO:0004180">
    <property type="term" value="F:carboxypeptidase activity"/>
    <property type="evidence" value="ECO:0007669"/>
    <property type="project" value="TreeGrafter"/>
</dbReference>
<evidence type="ECO:0000313" key="7">
    <source>
        <dbReference type="Proteomes" id="UP000054032"/>
    </source>
</evidence>
<dbReference type="InterPro" id="IPR039373">
    <property type="entry name" value="Peptidase_M28B"/>
</dbReference>
<dbReference type="SUPFAM" id="SSF53187">
    <property type="entry name" value="Zn-dependent exopeptidases"/>
    <property type="match status" value="1"/>
</dbReference>
<evidence type="ECO:0000256" key="2">
    <source>
        <dbReference type="SAM" id="MobiDB-lite"/>
    </source>
</evidence>
<dbReference type="Gene3D" id="1.20.930.40">
    <property type="entry name" value="Transferrin receptor-like, dimerisation domain"/>
    <property type="match status" value="1"/>
</dbReference>
<dbReference type="HOGENOM" id="CLU_005688_2_0_1"/>